<dbReference type="PANTHER" id="PTHR34039:SF1">
    <property type="entry name" value="UPF0102 PROTEIN YRAN"/>
    <property type="match status" value="1"/>
</dbReference>
<proteinExistence type="inferred from homology"/>
<evidence type="ECO:0000256" key="2">
    <source>
        <dbReference type="HAMAP-Rule" id="MF_00048"/>
    </source>
</evidence>
<dbReference type="STRING" id="634177.GLX_07350"/>
<reference evidence="4" key="1">
    <citation type="journal article" date="2011" name="J. Bacteriol.">
        <title>Complete genome sequence of NBRC 3288, a unique cellulose-nonproducing strain of Gluconacetobacter xylinus isolated from vinegar.</title>
        <authorList>
            <person name="Ogino H."/>
            <person name="Azuma Y."/>
            <person name="Hosoyama A."/>
            <person name="Nakazawa H."/>
            <person name="Matsutani M."/>
            <person name="Hasegawa A."/>
            <person name="Otsuyama K."/>
            <person name="Matsushita K."/>
            <person name="Fujita N."/>
            <person name="Shirai M."/>
        </authorList>
    </citation>
    <scope>NUCLEOTIDE SEQUENCE [LARGE SCALE GENOMIC DNA]</scope>
    <source>
        <strain evidence="4">NBRC 3288 / BCRC 11682 / LMG 1693</strain>
    </source>
</reference>
<sequence>MHCAKHAAKHKDVFGKAFSKKLQPAPPFGKKAAPGNFNSFQSGNYSGAAFGLATQYFRRTTLLTAPDRSRSRRGGRAHAIGMAAEQAAMARLRIQGWQVLAHRARTRWGEVDVVALKEGCLIFVEVKARPSLLAAGEAIRPLQASRIMNAAAYLCATNPHWVHDRMRMDVCVVLPGNVIRWIPDAFRQN</sequence>
<dbReference type="PATRIC" id="fig|634177.7.peg.854"/>
<comment type="similarity">
    <text evidence="1 2">Belongs to the UPF0102 family.</text>
</comment>
<dbReference type="Gene3D" id="3.40.1350.10">
    <property type="match status" value="1"/>
</dbReference>
<dbReference type="SUPFAM" id="SSF52980">
    <property type="entry name" value="Restriction endonuclease-like"/>
    <property type="match status" value="1"/>
</dbReference>
<evidence type="ECO:0000256" key="1">
    <source>
        <dbReference type="ARBA" id="ARBA00006738"/>
    </source>
</evidence>
<evidence type="ECO:0000313" key="4">
    <source>
        <dbReference type="Proteomes" id="UP000009044"/>
    </source>
</evidence>
<dbReference type="HAMAP" id="MF_00048">
    <property type="entry name" value="UPF0102"/>
    <property type="match status" value="1"/>
</dbReference>
<dbReference type="AlphaFoldDB" id="G2I4V0"/>
<organism evidence="3 4">
    <name type="scientific">Komagataeibacter medellinensis (strain NBRC 3288 / BCRC 11682 / LMG 1693 / Kondo 51)</name>
    <name type="common">Gluconacetobacter medellinensis</name>
    <dbReference type="NCBI Taxonomy" id="634177"/>
    <lineage>
        <taxon>Bacteria</taxon>
        <taxon>Pseudomonadati</taxon>
        <taxon>Pseudomonadota</taxon>
        <taxon>Alphaproteobacteria</taxon>
        <taxon>Acetobacterales</taxon>
        <taxon>Acetobacteraceae</taxon>
        <taxon>Komagataeibacter</taxon>
    </lineage>
</organism>
<dbReference type="PANTHER" id="PTHR34039">
    <property type="entry name" value="UPF0102 PROTEIN YRAN"/>
    <property type="match status" value="1"/>
</dbReference>
<dbReference type="Proteomes" id="UP000009044">
    <property type="component" value="Chromosome"/>
</dbReference>
<dbReference type="InterPro" id="IPR011335">
    <property type="entry name" value="Restrct_endonuc-II-like"/>
</dbReference>
<dbReference type="eggNOG" id="COG0792">
    <property type="taxonomic scope" value="Bacteria"/>
</dbReference>
<dbReference type="HOGENOM" id="CLU_1432820_0_0_5"/>
<dbReference type="GO" id="GO:0003676">
    <property type="term" value="F:nucleic acid binding"/>
    <property type="evidence" value="ECO:0007669"/>
    <property type="project" value="InterPro"/>
</dbReference>
<accession>G2I4V0</accession>
<dbReference type="KEGG" id="gxy:GLX_07350"/>
<dbReference type="Pfam" id="PF02021">
    <property type="entry name" value="UPF0102"/>
    <property type="match status" value="1"/>
</dbReference>
<dbReference type="InterPro" id="IPR003509">
    <property type="entry name" value="UPF0102_YraN-like"/>
</dbReference>
<gene>
    <name evidence="3" type="ordered locus">GLX_07350</name>
</gene>
<dbReference type="EMBL" id="AP012159">
    <property type="protein sequence ID" value="BAK83147.1"/>
    <property type="molecule type" value="Genomic_DNA"/>
</dbReference>
<dbReference type="InterPro" id="IPR011856">
    <property type="entry name" value="tRNA_endonuc-like_dom_sf"/>
</dbReference>
<name>G2I4V0_KOMMN</name>
<protein>
    <recommendedName>
        <fullName evidence="2">UPF0102 protein GLX_07350</fullName>
    </recommendedName>
</protein>
<evidence type="ECO:0000313" key="3">
    <source>
        <dbReference type="EMBL" id="BAK83147.1"/>
    </source>
</evidence>